<protein>
    <submittedName>
        <fullName evidence="1">Uncharacterized protein</fullName>
    </submittedName>
</protein>
<organism evidence="1 2">
    <name type="scientific">Achaetomium macrosporum</name>
    <dbReference type="NCBI Taxonomy" id="79813"/>
    <lineage>
        <taxon>Eukaryota</taxon>
        <taxon>Fungi</taxon>
        <taxon>Dikarya</taxon>
        <taxon>Ascomycota</taxon>
        <taxon>Pezizomycotina</taxon>
        <taxon>Sordariomycetes</taxon>
        <taxon>Sordariomycetidae</taxon>
        <taxon>Sordariales</taxon>
        <taxon>Chaetomiaceae</taxon>
        <taxon>Achaetomium</taxon>
    </lineage>
</organism>
<evidence type="ECO:0000313" key="2">
    <source>
        <dbReference type="Proteomes" id="UP001303760"/>
    </source>
</evidence>
<accession>A0AAN7HBP2</accession>
<proteinExistence type="predicted"/>
<gene>
    <name evidence="1" type="ORF">C8A03DRAFT_34456</name>
</gene>
<keyword evidence="2" id="KW-1185">Reference proteome</keyword>
<sequence>MNRYLPTASSAVISNPDNGKPGACIHWHLGHDLSSTPVAKTYADDLYFMSFGDVPKEVGRPTDFSFQVCATLCNGPRVGVEVMHKARQN</sequence>
<evidence type="ECO:0000313" key="1">
    <source>
        <dbReference type="EMBL" id="KAK4237603.1"/>
    </source>
</evidence>
<comment type="caution">
    <text evidence="1">The sequence shown here is derived from an EMBL/GenBank/DDBJ whole genome shotgun (WGS) entry which is preliminary data.</text>
</comment>
<dbReference type="Proteomes" id="UP001303760">
    <property type="component" value="Unassembled WGS sequence"/>
</dbReference>
<dbReference type="AlphaFoldDB" id="A0AAN7HBP2"/>
<reference evidence="1" key="1">
    <citation type="journal article" date="2023" name="Mol. Phylogenet. Evol.">
        <title>Genome-scale phylogeny and comparative genomics of the fungal order Sordariales.</title>
        <authorList>
            <person name="Hensen N."/>
            <person name="Bonometti L."/>
            <person name="Westerberg I."/>
            <person name="Brannstrom I.O."/>
            <person name="Guillou S."/>
            <person name="Cros-Aarteil S."/>
            <person name="Calhoun S."/>
            <person name="Haridas S."/>
            <person name="Kuo A."/>
            <person name="Mondo S."/>
            <person name="Pangilinan J."/>
            <person name="Riley R."/>
            <person name="LaButti K."/>
            <person name="Andreopoulos B."/>
            <person name="Lipzen A."/>
            <person name="Chen C."/>
            <person name="Yan M."/>
            <person name="Daum C."/>
            <person name="Ng V."/>
            <person name="Clum A."/>
            <person name="Steindorff A."/>
            <person name="Ohm R.A."/>
            <person name="Martin F."/>
            <person name="Silar P."/>
            <person name="Natvig D.O."/>
            <person name="Lalanne C."/>
            <person name="Gautier V."/>
            <person name="Ament-Velasquez S.L."/>
            <person name="Kruys A."/>
            <person name="Hutchinson M.I."/>
            <person name="Powell A.J."/>
            <person name="Barry K."/>
            <person name="Miller A.N."/>
            <person name="Grigoriev I.V."/>
            <person name="Debuchy R."/>
            <person name="Gladieux P."/>
            <person name="Hiltunen Thoren M."/>
            <person name="Johannesson H."/>
        </authorList>
    </citation>
    <scope>NUCLEOTIDE SEQUENCE</scope>
    <source>
        <strain evidence="1">CBS 532.94</strain>
    </source>
</reference>
<reference evidence="1" key="2">
    <citation type="submission" date="2023-05" db="EMBL/GenBank/DDBJ databases">
        <authorList>
            <consortium name="Lawrence Berkeley National Laboratory"/>
            <person name="Steindorff A."/>
            <person name="Hensen N."/>
            <person name="Bonometti L."/>
            <person name="Westerberg I."/>
            <person name="Brannstrom I.O."/>
            <person name="Guillou S."/>
            <person name="Cros-Aarteil S."/>
            <person name="Calhoun S."/>
            <person name="Haridas S."/>
            <person name="Kuo A."/>
            <person name="Mondo S."/>
            <person name="Pangilinan J."/>
            <person name="Riley R."/>
            <person name="Labutti K."/>
            <person name="Andreopoulos B."/>
            <person name="Lipzen A."/>
            <person name="Chen C."/>
            <person name="Yanf M."/>
            <person name="Daum C."/>
            <person name="Ng V."/>
            <person name="Clum A."/>
            <person name="Ohm R."/>
            <person name="Martin F."/>
            <person name="Silar P."/>
            <person name="Natvig D."/>
            <person name="Lalanne C."/>
            <person name="Gautier V."/>
            <person name="Ament-Velasquez S.L."/>
            <person name="Kruys A."/>
            <person name="Hutchinson M.I."/>
            <person name="Powell A.J."/>
            <person name="Barry K."/>
            <person name="Miller A.N."/>
            <person name="Grigoriev I.V."/>
            <person name="Debuchy R."/>
            <person name="Gladieux P."/>
            <person name="Thoren M.H."/>
            <person name="Johannesson H."/>
        </authorList>
    </citation>
    <scope>NUCLEOTIDE SEQUENCE</scope>
    <source>
        <strain evidence="1">CBS 532.94</strain>
    </source>
</reference>
<dbReference type="EMBL" id="MU860131">
    <property type="protein sequence ID" value="KAK4237603.1"/>
    <property type="molecule type" value="Genomic_DNA"/>
</dbReference>
<name>A0AAN7HBP2_9PEZI</name>